<name>A0AAV3R0S2_LITER</name>
<keyword evidence="7" id="KW-1185">Reference proteome</keyword>
<feature type="compositionally biased region" description="Acidic residues" evidence="4">
    <location>
        <begin position="152"/>
        <end position="163"/>
    </location>
</feature>
<dbReference type="PANTHER" id="PTHR12542">
    <property type="entry name" value="EXOCYST COMPLEX PROTEIN EXO70"/>
    <property type="match status" value="1"/>
</dbReference>
<organism evidence="6 7">
    <name type="scientific">Lithospermum erythrorhizon</name>
    <name type="common">Purple gromwell</name>
    <name type="synonym">Lithospermum officinale var. erythrorhizon</name>
    <dbReference type="NCBI Taxonomy" id="34254"/>
    <lineage>
        <taxon>Eukaryota</taxon>
        <taxon>Viridiplantae</taxon>
        <taxon>Streptophyta</taxon>
        <taxon>Embryophyta</taxon>
        <taxon>Tracheophyta</taxon>
        <taxon>Spermatophyta</taxon>
        <taxon>Magnoliopsida</taxon>
        <taxon>eudicotyledons</taxon>
        <taxon>Gunneridae</taxon>
        <taxon>Pentapetalae</taxon>
        <taxon>asterids</taxon>
        <taxon>lamiids</taxon>
        <taxon>Boraginales</taxon>
        <taxon>Boraginaceae</taxon>
        <taxon>Boraginoideae</taxon>
        <taxon>Lithospermeae</taxon>
        <taxon>Lithospermum</taxon>
    </lineage>
</organism>
<reference evidence="6 7" key="1">
    <citation type="submission" date="2024-01" db="EMBL/GenBank/DDBJ databases">
        <title>The complete chloroplast genome sequence of Lithospermum erythrorhizon: insights into the phylogenetic relationship among Boraginaceae species and the maternal lineages of purple gromwells.</title>
        <authorList>
            <person name="Okada T."/>
            <person name="Watanabe K."/>
        </authorList>
    </citation>
    <scope>NUCLEOTIDE SEQUENCE [LARGE SCALE GENOMIC DNA]</scope>
</reference>
<dbReference type="InterPro" id="IPR004140">
    <property type="entry name" value="Exo70"/>
</dbReference>
<dbReference type="Pfam" id="PF20669">
    <property type="entry name" value="Exo70_N"/>
    <property type="match status" value="1"/>
</dbReference>
<dbReference type="GO" id="GO:0000145">
    <property type="term" value="C:exocyst"/>
    <property type="evidence" value="ECO:0007669"/>
    <property type="project" value="InterPro"/>
</dbReference>
<dbReference type="InterPro" id="IPR016159">
    <property type="entry name" value="Cullin_repeat-like_dom_sf"/>
</dbReference>
<gene>
    <name evidence="6" type="ORF">LIER_23482</name>
</gene>
<comment type="function">
    <text evidence="3">Component of the exocyst complex.</text>
</comment>
<dbReference type="EMBL" id="BAABME010006621">
    <property type="protein sequence ID" value="GAA0168868.1"/>
    <property type="molecule type" value="Genomic_DNA"/>
</dbReference>
<proteinExistence type="inferred from homology"/>
<keyword evidence="3" id="KW-0268">Exocytosis</keyword>
<dbReference type="GO" id="GO:0006887">
    <property type="term" value="P:exocytosis"/>
    <property type="evidence" value="ECO:0007669"/>
    <property type="project" value="UniProtKB-KW"/>
</dbReference>
<evidence type="ECO:0000259" key="5">
    <source>
        <dbReference type="Pfam" id="PF03081"/>
    </source>
</evidence>
<dbReference type="GO" id="GO:0005546">
    <property type="term" value="F:phosphatidylinositol-4,5-bisphosphate binding"/>
    <property type="evidence" value="ECO:0007669"/>
    <property type="project" value="InterPro"/>
</dbReference>
<dbReference type="GO" id="GO:0015031">
    <property type="term" value="P:protein transport"/>
    <property type="evidence" value="ECO:0007669"/>
    <property type="project" value="UniProtKB-KW"/>
</dbReference>
<evidence type="ECO:0000313" key="7">
    <source>
        <dbReference type="Proteomes" id="UP001454036"/>
    </source>
</evidence>
<dbReference type="Proteomes" id="UP001454036">
    <property type="component" value="Unassembled WGS sequence"/>
</dbReference>
<feature type="region of interest" description="Disordered" evidence="4">
    <location>
        <begin position="140"/>
        <end position="167"/>
    </location>
</feature>
<dbReference type="PANTHER" id="PTHR12542:SF17">
    <property type="entry name" value="EXOCYST SUBUNIT EXO70 FAMILY PROTEIN"/>
    <property type="match status" value="1"/>
</dbReference>
<dbReference type="Gene3D" id="1.20.1280.170">
    <property type="entry name" value="Exocyst complex component Exo70"/>
    <property type="match status" value="1"/>
</dbReference>
<evidence type="ECO:0000256" key="4">
    <source>
        <dbReference type="SAM" id="MobiDB-lite"/>
    </source>
</evidence>
<dbReference type="SUPFAM" id="SSF74788">
    <property type="entry name" value="Cullin repeat-like"/>
    <property type="match status" value="1"/>
</dbReference>
<evidence type="ECO:0000313" key="6">
    <source>
        <dbReference type="EMBL" id="GAA0168868.1"/>
    </source>
</evidence>
<comment type="similarity">
    <text evidence="1 3">Belongs to the EXO70 family.</text>
</comment>
<accession>A0AAV3R0S2</accession>
<dbReference type="Pfam" id="PF03081">
    <property type="entry name" value="Exo70_C"/>
    <property type="match status" value="1"/>
</dbReference>
<keyword evidence="2 3" id="KW-0813">Transport</keyword>
<evidence type="ECO:0000256" key="2">
    <source>
        <dbReference type="ARBA" id="ARBA00022448"/>
    </source>
</evidence>
<protein>
    <recommendedName>
        <fullName evidence="3">Exocyst subunit Exo70 family protein</fullName>
    </recommendedName>
</protein>
<dbReference type="AlphaFoldDB" id="A0AAV3R0S2"/>
<evidence type="ECO:0000256" key="1">
    <source>
        <dbReference type="ARBA" id="ARBA00006756"/>
    </source>
</evidence>
<feature type="domain" description="Exocyst complex subunit Exo70 C-terminal" evidence="5">
    <location>
        <begin position="237"/>
        <end position="607"/>
    </location>
</feature>
<evidence type="ECO:0000256" key="3">
    <source>
        <dbReference type="RuleBase" id="RU365026"/>
    </source>
</evidence>
<keyword evidence="3" id="KW-0653">Protein transport</keyword>
<feature type="compositionally biased region" description="Low complexity" evidence="4">
    <location>
        <begin position="140"/>
        <end position="151"/>
    </location>
</feature>
<dbReference type="InterPro" id="IPR046364">
    <property type="entry name" value="Exo70_C"/>
</dbReference>
<comment type="caution">
    <text evidence="6">The sequence shown here is derived from an EMBL/GenBank/DDBJ whole genome shotgun (WGS) entry which is preliminary data.</text>
</comment>
<sequence length="613" mass="69859">MMAGLFSSPKHSRARSEGTSTSSSYFSSRARVTFSEQMMAENIDYAEAILTKCEFQGHGTYKKFSSMFLEYPEDAKKLLKAIQELQQTMHTLINQDSSSEPLIRAQNLMELAMRRLEKEFHFILSKNRNILDLESISNHSSSVSSSTTSVSCDEESTCDGGTEEENKVPNEAIMDDLKTIADCMINSGYGKECLNIYKLVRKSILNESLYNLGIIERNIVPSQIQKLDWDTIEFKIKNWLRGMKIAMKDIFLGERILCDHVFSSSEQVIESCFVEIAKDRALALLSFPELVTKYKKLSAEKMFRILDMHEAISTLQTEIQVIFAFDSSSVVRSQAVKSLMKLGEAVRSMWSEFESSIQKDTSKAVPGGGIHPLTRYVVNYLVFIAEYSGSLDDIFANWPLEVKSVLPEAYIPARPSPSSSFDDGEDGVDGSVLTAKVAWLIFLVLCKLDAKAQLYKDAVLAYLFLANNLNYVVSKIRKSKLYTILGCKWIFKNEAKVRQYKSNYERIGWGKVITAFPEHPTNEMSQKYVMECFRKFNSGFDEAYRVQASWVIPDEKLKEQVKLSLSRKIVPPYQEFYDKYRGAWRSKFGKEPIIRFSPEDLGNYLSDLFHGDV</sequence>
<feature type="region of interest" description="Disordered" evidence="4">
    <location>
        <begin position="1"/>
        <end position="23"/>
    </location>
</feature>